<dbReference type="AlphaFoldDB" id="A0A3E1BQI3"/>
<dbReference type="Proteomes" id="UP000256748">
    <property type="component" value="Unassembled WGS sequence"/>
</dbReference>
<keyword evidence="1" id="KW-0472">Membrane</keyword>
<proteinExistence type="predicted"/>
<reference evidence="2 3" key="1">
    <citation type="submission" date="2017-03" db="EMBL/GenBank/DDBJ databases">
        <title>Genome analysis of Rhizobial strains effectives or ineffectives for nitrogen fixation isolated from bean seeds.</title>
        <authorList>
            <person name="Peralta H."/>
            <person name="Aguilar-Vera A."/>
            <person name="Mora Y."/>
            <person name="Vargas-Lagunas C."/>
            <person name="Girard L."/>
            <person name="Mora J."/>
        </authorList>
    </citation>
    <scope>NUCLEOTIDE SEQUENCE [LARGE SCALE GENOMIC DNA]</scope>
    <source>
        <strain evidence="2 3">CCGM5</strain>
    </source>
</reference>
<sequence>MPVFELKRQRLSVRPYTLISWSVVSFFVIVLASLPTARGRQWTSALPSQYKINQRQAYGSTGLPNGTCGAVIYQLSWGQTQEIRRNGIAALPAGLQGPDGLKYGDWANTPVPKDIFERYILNTAPPPVGLNCSHGTWEKEWRANAQKAGNYYSTNGKALILLQASELPDNPMYLAAVGYFYNP</sequence>
<keyword evidence="1" id="KW-1133">Transmembrane helix</keyword>
<evidence type="ECO:0000313" key="2">
    <source>
        <dbReference type="EMBL" id="RFB95921.1"/>
    </source>
</evidence>
<gene>
    <name evidence="2" type="ORF">B5K10_10225</name>
</gene>
<organism evidence="2 3">
    <name type="scientific">Rhizobium leguminosarum bv. trifolii</name>
    <dbReference type="NCBI Taxonomy" id="386"/>
    <lineage>
        <taxon>Bacteria</taxon>
        <taxon>Pseudomonadati</taxon>
        <taxon>Pseudomonadota</taxon>
        <taxon>Alphaproteobacteria</taxon>
        <taxon>Hyphomicrobiales</taxon>
        <taxon>Rhizobiaceae</taxon>
        <taxon>Rhizobium/Agrobacterium group</taxon>
        <taxon>Rhizobium</taxon>
    </lineage>
</organism>
<evidence type="ECO:0000313" key="3">
    <source>
        <dbReference type="Proteomes" id="UP000256748"/>
    </source>
</evidence>
<accession>A0A3E1BQI3</accession>
<comment type="caution">
    <text evidence="2">The sequence shown here is derived from an EMBL/GenBank/DDBJ whole genome shotgun (WGS) entry which is preliminary data.</text>
</comment>
<feature type="transmembrane region" description="Helical" evidence="1">
    <location>
        <begin position="16"/>
        <end position="34"/>
    </location>
</feature>
<protein>
    <submittedName>
        <fullName evidence="2">Uncharacterized protein</fullName>
    </submittedName>
</protein>
<keyword evidence="1" id="KW-0812">Transmembrane</keyword>
<evidence type="ECO:0000256" key="1">
    <source>
        <dbReference type="SAM" id="Phobius"/>
    </source>
</evidence>
<name>A0A3E1BQI3_RHILT</name>
<dbReference type="EMBL" id="NAOO01000010">
    <property type="protein sequence ID" value="RFB95921.1"/>
    <property type="molecule type" value="Genomic_DNA"/>
</dbReference>